<accession>A0ABY7AIT2</accession>
<dbReference type="PANTHER" id="PTHR33279:SF6">
    <property type="entry name" value="SULFUR CARRIER PROTEIN YEDF-RELATED"/>
    <property type="match status" value="1"/>
</dbReference>
<dbReference type="Gene3D" id="3.30.110.40">
    <property type="entry name" value="TusA-like domain"/>
    <property type="match status" value="1"/>
</dbReference>
<protein>
    <submittedName>
        <fullName evidence="3">Sulfurtransferase TusA family protein</fullName>
    </submittedName>
</protein>
<dbReference type="PROSITE" id="PS01148">
    <property type="entry name" value="UPF0033"/>
    <property type="match status" value="1"/>
</dbReference>
<dbReference type="Pfam" id="PF01206">
    <property type="entry name" value="TusA"/>
    <property type="match status" value="1"/>
</dbReference>
<gene>
    <name evidence="3" type="ORF">OW255_07720</name>
</gene>
<evidence type="ECO:0000259" key="2">
    <source>
        <dbReference type="PROSITE" id="PS01148"/>
    </source>
</evidence>
<dbReference type="Proteomes" id="UP001163115">
    <property type="component" value="Chromosome"/>
</dbReference>
<name>A0ABY7AIT2_9FIRM</name>
<dbReference type="InterPro" id="IPR036868">
    <property type="entry name" value="TusA-like_sf"/>
</dbReference>
<dbReference type="SUPFAM" id="SSF64307">
    <property type="entry name" value="SirA-like"/>
    <property type="match status" value="1"/>
</dbReference>
<dbReference type="InterPro" id="IPR001455">
    <property type="entry name" value="TusA-like"/>
</dbReference>
<dbReference type="PANTHER" id="PTHR33279">
    <property type="entry name" value="SULFUR CARRIER PROTEIN YEDF-RELATED"/>
    <property type="match status" value="1"/>
</dbReference>
<sequence>MNKIDCLGEICPVPVMKLRNVMDSIKKGEDYLMVTDHSCTIKNLESFCKANHLKYDSEEVMNGVWEITITSNR</sequence>
<evidence type="ECO:0000256" key="1">
    <source>
        <dbReference type="ARBA" id="ARBA00008984"/>
    </source>
</evidence>
<evidence type="ECO:0000313" key="4">
    <source>
        <dbReference type="Proteomes" id="UP001163115"/>
    </source>
</evidence>
<feature type="domain" description="UPF0033" evidence="2">
    <location>
        <begin position="4"/>
        <end position="28"/>
    </location>
</feature>
<keyword evidence="4" id="KW-1185">Reference proteome</keyword>
<evidence type="ECO:0000313" key="3">
    <source>
        <dbReference type="EMBL" id="WAJ25386.1"/>
    </source>
</evidence>
<organism evidence="3 4">
    <name type="scientific">Lacrimispora xylanolytica</name>
    <dbReference type="NCBI Taxonomy" id="29375"/>
    <lineage>
        <taxon>Bacteria</taxon>
        <taxon>Bacillati</taxon>
        <taxon>Bacillota</taxon>
        <taxon>Clostridia</taxon>
        <taxon>Lachnospirales</taxon>
        <taxon>Lachnospiraceae</taxon>
        <taxon>Lacrimispora</taxon>
    </lineage>
</organism>
<reference evidence="3" key="1">
    <citation type="submission" date="2022-11" db="EMBL/GenBank/DDBJ databases">
        <title>Lacrimispora xylanolytica sy1, complete genome.</title>
        <authorList>
            <person name="Choi S."/>
        </authorList>
    </citation>
    <scope>NUCLEOTIDE SEQUENCE</scope>
    <source>
        <strain evidence="3">Sy1</strain>
    </source>
</reference>
<dbReference type="CDD" id="cd00291">
    <property type="entry name" value="SirA_YedF_YeeD"/>
    <property type="match status" value="1"/>
</dbReference>
<dbReference type="EMBL" id="CP113524">
    <property type="protein sequence ID" value="WAJ25386.1"/>
    <property type="molecule type" value="Genomic_DNA"/>
</dbReference>
<dbReference type="RefSeq" id="WP_024836493.1">
    <property type="nucleotide sequence ID" value="NZ_CP113524.1"/>
</dbReference>
<comment type="similarity">
    <text evidence="1">Belongs to the sulfur carrier protein TusA family.</text>
</comment>
<proteinExistence type="inferred from homology"/>